<dbReference type="AlphaFoldDB" id="X1D4Z8"/>
<reference evidence="1" key="1">
    <citation type="journal article" date="2014" name="Front. Microbiol.">
        <title>High frequency of phylogenetically diverse reductive dehalogenase-homologous genes in deep subseafloor sedimentary metagenomes.</title>
        <authorList>
            <person name="Kawai M."/>
            <person name="Futagami T."/>
            <person name="Toyoda A."/>
            <person name="Takaki Y."/>
            <person name="Nishi S."/>
            <person name="Hori S."/>
            <person name="Arai W."/>
            <person name="Tsubouchi T."/>
            <person name="Morono Y."/>
            <person name="Uchiyama I."/>
            <person name="Ito T."/>
            <person name="Fujiyama A."/>
            <person name="Inagaki F."/>
            <person name="Takami H."/>
        </authorList>
    </citation>
    <scope>NUCLEOTIDE SEQUENCE</scope>
    <source>
        <strain evidence="1">Expedition CK06-06</strain>
    </source>
</reference>
<accession>X1D4Z8</accession>
<dbReference type="PANTHER" id="PTHR35866">
    <property type="entry name" value="PUTATIVE-RELATED"/>
    <property type="match status" value="1"/>
</dbReference>
<protein>
    <recommendedName>
        <fullName evidence="2">YkgJ family cysteine cluster protein</fullName>
    </recommendedName>
</protein>
<dbReference type="InterPro" id="IPR005358">
    <property type="entry name" value="Puta_zinc/iron-chelating_dom"/>
</dbReference>
<organism evidence="1">
    <name type="scientific">marine sediment metagenome</name>
    <dbReference type="NCBI Taxonomy" id="412755"/>
    <lineage>
        <taxon>unclassified sequences</taxon>
        <taxon>metagenomes</taxon>
        <taxon>ecological metagenomes</taxon>
    </lineage>
</organism>
<evidence type="ECO:0000313" key="1">
    <source>
        <dbReference type="EMBL" id="GAH03345.1"/>
    </source>
</evidence>
<dbReference type="EMBL" id="BART01023016">
    <property type="protein sequence ID" value="GAH03345.1"/>
    <property type="molecule type" value="Genomic_DNA"/>
</dbReference>
<name>X1D4Z8_9ZZZZ</name>
<dbReference type="Pfam" id="PF03692">
    <property type="entry name" value="CxxCxxCC"/>
    <property type="match status" value="1"/>
</dbReference>
<proteinExistence type="predicted"/>
<sequence length="218" mass="25702">MFKYIGFRTDNIKKILFNPLEVTELKYTCLKCGTCCHEIEHKKRIPLYPDEANELIEIAKERGIAFKIIEDLVFPDELNNKILVVTYKIRLDNETHGCPFYDANKGCTVHEVKPLACKAYPLALKQVDAFNFQISVDPLCNYVDGNYNLLKEADFAEIKKIFKNEYPNAQEHLKKNKKLMLKIKKLEYKNEIKISREILLKDFNKYLKEWEREEITTN</sequence>
<evidence type="ECO:0008006" key="2">
    <source>
        <dbReference type="Google" id="ProtNLM"/>
    </source>
</evidence>
<gene>
    <name evidence="1" type="ORF">S01H4_41996</name>
</gene>
<comment type="caution">
    <text evidence="1">The sequence shown here is derived from an EMBL/GenBank/DDBJ whole genome shotgun (WGS) entry which is preliminary data.</text>
</comment>
<dbReference type="PANTHER" id="PTHR35866:SF1">
    <property type="entry name" value="YKGJ FAMILY CYSTEINE CLUSTER PROTEIN"/>
    <property type="match status" value="1"/>
</dbReference>